<dbReference type="InterPro" id="IPR002619">
    <property type="entry name" value="CX"/>
</dbReference>
<feature type="transmembrane region" description="Helical" evidence="2">
    <location>
        <begin position="179"/>
        <end position="202"/>
    </location>
</feature>
<feature type="region of interest" description="Disordered" evidence="1">
    <location>
        <begin position="28"/>
        <end position="67"/>
    </location>
</feature>
<feature type="compositionally biased region" description="Basic and acidic residues" evidence="1">
    <location>
        <begin position="209"/>
        <end position="220"/>
    </location>
</feature>
<evidence type="ECO:0000313" key="6">
    <source>
        <dbReference type="WBParaSite" id="PSAMB.scaffold4048size15868.g23338.t1"/>
    </source>
</evidence>
<feature type="compositionally biased region" description="Polar residues" evidence="1">
    <location>
        <begin position="224"/>
        <end position="233"/>
    </location>
</feature>
<dbReference type="AlphaFoldDB" id="A0A914WG40"/>
<sequence length="284" mass="31737">MRLNGWVSALFVIILLVRVDVVKSRGGLDGGERDGGHVNGSEWSSTGSRDKGSSNREGGASTSSKRADLGSITRGRSLKKAIAGTAAGYLTYKAGKAIINRADAAMMWNSRPYYWGSSYYEYQSGYTMCSMPLDNPKDTTFSDIFFEDLSRPVMIVWGCRKDSESCCGYECCPNNPINVWNIIGPVLAGVILLFSCGCYILYRSRRKEEGNRRETEEIPERVPMNSQPNSTGSYPMYPYPNPAYPMQPQYPQQPPPPHPYPNQAYPMQPQYPQEPPPPYGFKPY</sequence>
<keyword evidence="2" id="KW-1133">Transmembrane helix</keyword>
<feature type="region of interest" description="Disordered" evidence="1">
    <location>
        <begin position="209"/>
        <end position="284"/>
    </location>
</feature>
<keyword evidence="5" id="KW-1185">Reference proteome</keyword>
<accession>A0A914WG40</accession>
<evidence type="ECO:0000256" key="3">
    <source>
        <dbReference type="SAM" id="SignalP"/>
    </source>
</evidence>
<keyword evidence="2" id="KW-0812">Transmembrane</keyword>
<dbReference type="WBParaSite" id="PSAMB.scaffold4048size15868.g23338.t1">
    <property type="protein sequence ID" value="PSAMB.scaffold4048size15868.g23338.t1"/>
    <property type="gene ID" value="PSAMB.scaffold4048size15868.g23338"/>
</dbReference>
<feature type="domain" description="CX" evidence="4">
    <location>
        <begin position="113"/>
        <end position="172"/>
    </location>
</feature>
<evidence type="ECO:0000313" key="5">
    <source>
        <dbReference type="Proteomes" id="UP000887566"/>
    </source>
</evidence>
<reference evidence="6" key="1">
    <citation type="submission" date="2022-11" db="UniProtKB">
        <authorList>
            <consortium name="WormBaseParasite"/>
        </authorList>
    </citation>
    <scope>IDENTIFICATION</scope>
</reference>
<dbReference type="PANTHER" id="PTHR47520">
    <property type="entry name" value="CX DOMAIN-CONTAINING PROTEIN-RELATED"/>
    <property type="match status" value="1"/>
</dbReference>
<keyword evidence="2" id="KW-0472">Membrane</keyword>
<evidence type="ECO:0000259" key="4">
    <source>
        <dbReference type="Pfam" id="PF01705"/>
    </source>
</evidence>
<feature type="compositionally biased region" description="Pro residues" evidence="1">
    <location>
        <begin position="272"/>
        <end position="284"/>
    </location>
</feature>
<protein>
    <submittedName>
        <fullName evidence="6">CX domain-containing protein</fullName>
    </submittedName>
</protein>
<dbReference type="Proteomes" id="UP000887566">
    <property type="component" value="Unplaced"/>
</dbReference>
<name>A0A914WG40_9BILA</name>
<evidence type="ECO:0000256" key="2">
    <source>
        <dbReference type="SAM" id="Phobius"/>
    </source>
</evidence>
<evidence type="ECO:0000256" key="1">
    <source>
        <dbReference type="SAM" id="MobiDB-lite"/>
    </source>
</evidence>
<feature type="chain" id="PRO_5036733046" evidence="3">
    <location>
        <begin position="25"/>
        <end position="284"/>
    </location>
</feature>
<dbReference type="Pfam" id="PF01705">
    <property type="entry name" value="CX"/>
    <property type="match status" value="1"/>
</dbReference>
<feature type="compositionally biased region" description="Pro residues" evidence="1">
    <location>
        <begin position="251"/>
        <end position="260"/>
    </location>
</feature>
<organism evidence="5 6">
    <name type="scientific">Plectus sambesii</name>
    <dbReference type="NCBI Taxonomy" id="2011161"/>
    <lineage>
        <taxon>Eukaryota</taxon>
        <taxon>Metazoa</taxon>
        <taxon>Ecdysozoa</taxon>
        <taxon>Nematoda</taxon>
        <taxon>Chromadorea</taxon>
        <taxon>Plectida</taxon>
        <taxon>Plectina</taxon>
        <taxon>Plectoidea</taxon>
        <taxon>Plectidae</taxon>
        <taxon>Plectus</taxon>
    </lineage>
</organism>
<keyword evidence="3" id="KW-0732">Signal</keyword>
<feature type="signal peptide" evidence="3">
    <location>
        <begin position="1"/>
        <end position="24"/>
    </location>
</feature>
<proteinExistence type="predicted"/>
<feature type="compositionally biased region" description="Low complexity" evidence="1">
    <location>
        <begin position="261"/>
        <end position="271"/>
    </location>
</feature>